<name>A0AAN9TPC1_9HEMI</name>
<proteinExistence type="predicted"/>
<sequence length="280" mass="31920">MSAAFIHFKCRNNLYPDRMKEVQRLYVPDDKVKWEIEWPMYDPPAYTSQSVIGKEWADPDLIDEHFQPQWNSVDGCINRTSYTAVYSIDIDSGPVNPIGRTGLKGRGLLGKWGPNHAADPIVTRWKQGGSHKLSKKPILQFVAIKRRDGGEWAIPGGMVDCGEAVTESLKREFMEETLNIMNKSEDEKVELEQLLKRFFSHGDTVYRGYVDDPRNTDNAWMETTAVHFHDEDNESVGALPLEAGDDAVGVRWMDIDESLNLYASHTSFIKTVVDKMKAHW</sequence>
<gene>
    <name evidence="2" type="ORF">V9T40_008833</name>
</gene>
<reference evidence="2 3" key="1">
    <citation type="submission" date="2024-03" db="EMBL/GenBank/DDBJ databases">
        <title>Adaptation during the transition from Ophiocordyceps entomopathogen to insect associate is accompanied by gene loss and intensified selection.</title>
        <authorList>
            <person name="Ward C.M."/>
            <person name="Onetto C.A."/>
            <person name="Borneman A.R."/>
        </authorList>
    </citation>
    <scope>NUCLEOTIDE SEQUENCE [LARGE SCALE GENOMIC DNA]</scope>
    <source>
        <strain evidence="2">AWRI1</strain>
        <tissue evidence="2">Single Adult Female</tissue>
    </source>
</reference>
<dbReference type="EMBL" id="JBBCAQ010000010">
    <property type="protein sequence ID" value="KAK7601392.1"/>
    <property type="molecule type" value="Genomic_DNA"/>
</dbReference>
<dbReference type="GO" id="GO:0047631">
    <property type="term" value="F:ADP-ribose diphosphatase activity"/>
    <property type="evidence" value="ECO:0007669"/>
    <property type="project" value="InterPro"/>
</dbReference>
<dbReference type="InterPro" id="IPR015797">
    <property type="entry name" value="NUDIX_hydrolase-like_dom_sf"/>
</dbReference>
<dbReference type="Pfam" id="PF25969">
    <property type="entry name" value="NUDT9_N"/>
    <property type="match status" value="1"/>
</dbReference>
<dbReference type="Proteomes" id="UP001367676">
    <property type="component" value="Unassembled WGS sequence"/>
</dbReference>
<accession>A0AAN9TPC1</accession>
<evidence type="ECO:0000313" key="2">
    <source>
        <dbReference type="EMBL" id="KAK7601392.1"/>
    </source>
</evidence>
<dbReference type="PANTHER" id="PTHR13030:SF8">
    <property type="entry name" value="ADP-RIBOSE PYROPHOSPHATASE, MITOCHONDRIAL"/>
    <property type="match status" value="1"/>
</dbReference>
<dbReference type="FunFam" id="3.90.79.10:FF:000021">
    <property type="entry name" value="ADP-ribose pyrophosphatase, mitochondrial isoform X1"/>
    <property type="match status" value="1"/>
</dbReference>
<comment type="caution">
    <text evidence="2">The sequence shown here is derived from an EMBL/GenBank/DDBJ whole genome shotgun (WGS) entry which is preliminary data.</text>
</comment>
<dbReference type="AlphaFoldDB" id="A0AAN9TPC1"/>
<evidence type="ECO:0000259" key="1">
    <source>
        <dbReference type="PROSITE" id="PS51462"/>
    </source>
</evidence>
<dbReference type="Gene3D" id="3.90.79.10">
    <property type="entry name" value="Nucleoside Triphosphate Pyrophosphohydrolase"/>
    <property type="match status" value="1"/>
</dbReference>
<dbReference type="InterPro" id="IPR039989">
    <property type="entry name" value="NUDT9"/>
</dbReference>
<dbReference type="PANTHER" id="PTHR13030">
    <property type="entry name" value="NUDIX HYDROLASE"/>
    <property type="match status" value="1"/>
</dbReference>
<organism evidence="2 3">
    <name type="scientific">Parthenolecanium corni</name>
    <dbReference type="NCBI Taxonomy" id="536013"/>
    <lineage>
        <taxon>Eukaryota</taxon>
        <taxon>Metazoa</taxon>
        <taxon>Ecdysozoa</taxon>
        <taxon>Arthropoda</taxon>
        <taxon>Hexapoda</taxon>
        <taxon>Insecta</taxon>
        <taxon>Pterygota</taxon>
        <taxon>Neoptera</taxon>
        <taxon>Paraneoptera</taxon>
        <taxon>Hemiptera</taxon>
        <taxon>Sternorrhyncha</taxon>
        <taxon>Coccoidea</taxon>
        <taxon>Coccidae</taxon>
        <taxon>Parthenolecanium</taxon>
    </lineage>
</organism>
<dbReference type="Pfam" id="PF00293">
    <property type="entry name" value="NUDIX"/>
    <property type="match status" value="1"/>
</dbReference>
<dbReference type="CDD" id="cd03670">
    <property type="entry name" value="NUDIX_ADPRase_Nudt9"/>
    <property type="match status" value="1"/>
</dbReference>
<protein>
    <recommendedName>
        <fullName evidence="1">Nudix hydrolase domain-containing protein</fullName>
    </recommendedName>
</protein>
<evidence type="ECO:0000313" key="3">
    <source>
        <dbReference type="Proteomes" id="UP001367676"/>
    </source>
</evidence>
<feature type="domain" description="Nudix hydrolase" evidence="1">
    <location>
        <begin position="114"/>
        <end position="275"/>
    </location>
</feature>
<dbReference type="PROSITE" id="PS51462">
    <property type="entry name" value="NUDIX"/>
    <property type="match status" value="1"/>
</dbReference>
<dbReference type="InterPro" id="IPR000086">
    <property type="entry name" value="NUDIX_hydrolase_dom"/>
</dbReference>
<dbReference type="SUPFAM" id="SSF55811">
    <property type="entry name" value="Nudix"/>
    <property type="match status" value="1"/>
</dbReference>
<keyword evidence="3" id="KW-1185">Reference proteome</keyword>